<keyword evidence="4" id="KW-0572">Peptidoglycan-anchor</keyword>
<dbReference type="NCBIfam" id="TIGR01451">
    <property type="entry name" value="B_ant_repeat"/>
    <property type="match status" value="1"/>
</dbReference>
<keyword evidence="1" id="KW-0134">Cell wall</keyword>
<feature type="transmembrane region" description="Helical" evidence="6">
    <location>
        <begin position="782"/>
        <end position="801"/>
    </location>
</feature>
<evidence type="ECO:0000256" key="6">
    <source>
        <dbReference type="SAM" id="Phobius"/>
    </source>
</evidence>
<evidence type="ECO:0000313" key="9">
    <source>
        <dbReference type="EMBL" id="QIK62756.1"/>
    </source>
</evidence>
<protein>
    <submittedName>
        <fullName evidence="9">Isopeptide-forming domain-containing fimbrial protein</fullName>
    </submittedName>
</protein>
<name>A0A6G7XE59_9MICO</name>
<feature type="region of interest" description="Disordered" evidence="5">
    <location>
        <begin position="683"/>
        <end position="702"/>
    </location>
</feature>
<evidence type="ECO:0000256" key="7">
    <source>
        <dbReference type="SAM" id="SignalP"/>
    </source>
</evidence>
<feature type="domain" description="Gram-positive cocci surface proteins LPxTG" evidence="8">
    <location>
        <begin position="772"/>
        <end position="808"/>
    </location>
</feature>
<feature type="signal peptide" evidence="7">
    <location>
        <begin position="1"/>
        <end position="36"/>
    </location>
</feature>
<dbReference type="PROSITE" id="PS50847">
    <property type="entry name" value="GRAM_POS_ANCHORING"/>
    <property type="match status" value="1"/>
</dbReference>
<dbReference type="Proteomes" id="UP000502677">
    <property type="component" value="Chromosome"/>
</dbReference>
<keyword evidence="6" id="KW-1133">Transmembrane helix</keyword>
<dbReference type="InterPro" id="IPR057687">
    <property type="entry name" value="DUF7927"/>
</dbReference>
<keyword evidence="6" id="KW-0472">Membrane</keyword>
<organism evidence="9 10">
    <name type="scientific">Leucobacter viscericola</name>
    <dbReference type="NCBI Taxonomy" id="2714935"/>
    <lineage>
        <taxon>Bacteria</taxon>
        <taxon>Bacillati</taxon>
        <taxon>Actinomycetota</taxon>
        <taxon>Actinomycetes</taxon>
        <taxon>Micrococcales</taxon>
        <taxon>Microbacteriaceae</taxon>
        <taxon>Leucobacter</taxon>
    </lineage>
</organism>
<reference evidence="9 10" key="1">
    <citation type="submission" date="2020-03" db="EMBL/GenBank/DDBJ databases">
        <title>Leucobacter sp. nov., isolated from beetles.</title>
        <authorList>
            <person name="Hyun D.-W."/>
            <person name="Bae J.-W."/>
        </authorList>
    </citation>
    <scope>NUCLEOTIDE SEQUENCE [LARGE SCALE GENOMIC DNA]</scope>
    <source>
        <strain evidence="9 10">HDW9C</strain>
    </source>
</reference>
<dbReference type="RefSeq" id="WP_166290137.1">
    <property type="nucleotide sequence ID" value="NZ_CP049863.1"/>
</dbReference>
<evidence type="ECO:0000259" key="8">
    <source>
        <dbReference type="PROSITE" id="PS50847"/>
    </source>
</evidence>
<keyword evidence="3 7" id="KW-0732">Signal</keyword>
<feature type="compositionally biased region" description="Low complexity" evidence="5">
    <location>
        <begin position="683"/>
        <end position="701"/>
    </location>
</feature>
<dbReference type="EMBL" id="CP049863">
    <property type="protein sequence ID" value="QIK62756.1"/>
    <property type="molecule type" value="Genomic_DNA"/>
</dbReference>
<evidence type="ECO:0000256" key="3">
    <source>
        <dbReference type="ARBA" id="ARBA00022729"/>
    </source>
</evidence>
<evidence type="ECO:0000256" key="1">
    <source>
        <dbReference type="ARBA" id="ARBA00022512"/>
    </source>
</evidence>
<keyword evidence="2" id="KW-0964">Secreted</keyword>
<keyword evidence="10" id="KW-1185">Reference proteome</keyword>
<evidence type="ECO:0000256" key="2">
    <source>
        <dbReference type="ARBA" id="ARBA00022525"/>
    </source>
</evidence>
<evidence type="ECO:0000256" key="4">
    <source>
        <dbReference type="ARBA" id="ARBA00023088"/>
    </source>
</evidence>
<dbReference type="KEGG" id="lvi:G7068_05760"/>
<evidence type="ECO:0000256" key="5">
    <source>
        <dbReference type="SAM" id="MobiDB-lite"/>
    </source>
</evidence>
<evidence type="ECO:0000313" key="10">
    <source>
        <dbReference type="Proteomes" id="UP000502677"/>
    </source>
</evidence>
<gene>
    <name evidence="9" type="ORF">G7068_05760</name>
</gene>
<feature type="chain" id="PRO_5026240916" evidence="7">
    <location>
        <begin position="37"/>
        <end position="808"/>
    </location>
</feature>
<proteinExistence type="predicted"/>
<dbReference type="InterPro" id="IPR019931">
    <property type="entry name" value="LPXTG_anchor"/>
</dbReference>
<dbReference type="AlphaFoldDB" id="A0A6G7XE59"/>
<keyword evidence="6" id="KW-0812">Transmembrane</keyword>
<sequence length="808" mass="84797">MDTTKSATGSAAMLGIVCVVICALLAVILPGAPAHAAQNATNATVKSKQTFYTYVKAGETYSSSFVKRETVFAGIGDPVITVITPSGASTECTNIKQVPPNNSSCLFTEVAPVDGVYATTISSSDPTSTVFQTRVTMRWTIQALNGATPIEGRTWSDKFHMRDELRVPQTLGVPILSLWYQTEYGYQYKVDRRQLNGIDSVYLANAFGMVNTETCQPIYRSIGVLPADPPPVAFVEDSGCSYQPYKVFFEQPAADLPATVTLPDTGQTTWMIRPILDPQVASLSFQHSSPGSRNGQIVFDMQNYEGPVKLQVDTNNNGVFTDDVDREIPAVATTSGATTVDFDGLDGLGATIPVNTPLAVRLSIDRVGEVHFIDGDLEFLTGGIEITRLNGPAENRTRIFWNDELINDPQYNTQALLSCSATPALTSAAGGTDSTGGVHAWGVGTCANATLANPGPGDTTNGGTWGNNRMIDNWTYIDANVAATTDVPGYQILKQTDHAAGATLNPGEKVDYTIKVTPVPYSAPQEITAGLAASTWSAVVFDDLSNVTDDASAPLTDLQATGNLGTFSPGSTGWTWTGADLPLGSPVDLTYSTSVMEAPLGDLKLANTAYAAGEEQPNCVPGLCSVTENPVAQIKVEKFSDPVSGSTVKPGDKVKYTLVVTNITGVELDDVTVEDNLESVLQSTTLSGSPSSSAGEAPEMSGNTLTWNGSLAAGAAASITYSVVVNQDAASGATINNVVVARSEVPGDPSYETPPSSTTHNVSNVIPPKKGLSVTGASGNDLFAPALAVLALASGAALLALKRRRTRA</sequence>
<dbReference type="Pfam" id="PF25549">
    <property type="entry name" value="DUF7927"/>
    <property type="match status" value="1"/>
</dbReference>
<accession>A0A6G7XE59</accession>
<dbReference type="InterPro" id="IPR047589">
    <property type="entry name" value="DUF11_rpt"/>
</dbReference>